<dbReference type="Gene3D" id="1.25.40.20">
    <property type="entry name" value="Ankyrin repeat-containing domain"/>
    <property type="match status" value="3"/>
</dbReference>
<dbReference type="Proteomes" id="UP000604046">
    <property type="component" value="Unassembled WGS sequence"/>
</dbReference>
<protein>
    <submittedName>
        <fullName evidence="4">ANK3 protein</fullName>
    </submittedName>
</protein>
<sequence length="619" mass="67243">MSCLPCLPSFAPVPPDTALSRYARTLEATPASEAGRIYFPMYTVPLGAVLQMEKIKPHEELLQEGALTVVDERTGRTAFVSHQWVGQHHPDPQHKQFGVLQDALRNILSGVTQVSLDVVTEIIFGKSPANLAAQSMDHTLEPWDFYLWYDYFSCPQKSYDVNGGLARAIRSIPAYVAQCQVMLALCPVIESCDQKEILSPSSWSGRGWCRLERLAKECSGDGSFLMVKSATHVELVVTSFASSCEGSPGKGCFTVEKDRSRIAPVVKQMLKQKLVQCLREGDLPSYRVVLNVQAILCRGLPIDPIADMVPGFDPSQHESDEGSLRVAQFLFQNGFAQVSEYDAMGWSPMCYAALNGDPALVKALLERRANPSDETKRGQPLLAIARKVSALAIAALFQNNDAVRLLLVARADIHPRRSSVPLCLASFGNNAVGIQLLCHARASPHGKNRLGMSALQHACATGGRDAVDMLLTLGEGRLDLTGSLHAATLLQGGTHAMVAKLIQARADVNEQLSLQPFTMLGLFCNLKGLEFRLRNPTRLRTFGYHHHRATPLMVAMLVGNFEAAAALISFGASLDTPNSRGIMAADLVRAGSTPQLLKDAASGQLPLSAIAEECDTFEI</sequence>
<dbReference type="SMART" id="SM00248">
    <property type="entry name" value="ANK"/>
    <property type="match status" value="6"/>
</dbReference>
<dbReference type="AlphaFoldDB" id="A0A812QE22"/>
<proteinExistence type="predicted"/>
<evidence type="ECO:0000256" key="1">
    <source>
        <dbReference type="ARBA" id="ARBA00022737"/>
    </source>
</evidence>
<evidence type="ECO:0000256" key="2">
    <source>
        <dbReference type="ARBA" id="ARBA00023043"/>
    </source>
</evidence>
<gene>
    <name evidence="4" type="primary">ANK3</name>
    <name evidence="4" type="ORF">SNAT2548_LOCUS21248</name>
</gene>
<keyword evidence="5" id="KW-1185">Reference proteome</keyword>
<feature type="repeat" description="ANK" evidence="3">
    <location>
        <begin position="344"/>
        <end position="376"/>
    </location>
</feature>
<dbReference type="OrthoDB" id="418300at2759"/>
<accession>A0A812QE22</accession>
<dbReference type="InterPro" id="IPR002110">
    <property type="entry name" value="Ankyrin_rpt"/>
</dbReference>
<dbReference type="PANTHER" id="PTHR24198">
    <property type="entry name" value="ANKYRIN REPEAT AND PROTEIN KINASE DOMAIN-CONTAINING PROTEIN"/>
    <property type="match status" value="1"/>
</dbReference>
<dbReference type="PANTHER" id="PTHR24198:SF194">
    <property type="entry name" value="INVERSIN-A"/>
    <property type="match status" value="1"/>
</dbReference>
<dbReference type="Pfam" id="PF00023">
    <property type="entry name" value="Ank"/>
    <property type="match status" value="1"/>
</dbReference>
<keyword evidence="1" id="KW-0677">Repeat</keyword>
<comment type="caution">
    <text evidence="4">The sequence shown here is derived from an EMBL/GenBank/DDBJ whole genome shotgun (WGS) entry which is preliminary data.</text>
</comment>
<evidence type="ECO:0000256" key="3">
    <source>
        <dbReference type="PROSITE-ProRule" id="PRU00023"/>
    </source>
</evidence>
<keyword evidence="2 3" id="KW-0040">ANK repeat</keyword>
<dbReference type="PROSITE" id="PS50088">
    <property type="entry name" value="ANK_REPEAT"/>
    <property type="match status" value="2"/>
</dbReference>
<feature type="repeat" description="ANK" evidence="3">
    <location>
        <begin position="547"/>
        <end position="579"/>
    </location>
</feature>
<name>A0A812QE22_9DINO</name>
<dbReference type="Pfam" id="PF12796">
    <property type="entry name" value="Ank_2"/>
    <property type="match status" value="1"/>
</dbReference>
<dbReference type="EMBL" id="CAJNDS010002242">
    <property type="protein sequence ID" value="CAE7389761.1"/>
    <property type="molecule type" value="Genomic_DNA"/>
</dbReference>
<evidence type="ECO:0000313" key="5">
    <source>
        <dbReference type="Proteomes" id="UP000604046"/>
    </source>
</evidence>
<dbReference type="InterPro" id="IPR036770">
    <property type="entry name" value="Ankyrin_rpt-contain_sf"/>
</dbReference>
<reference evidence="4" key="1">
    <citation type="submission" date="2021-02" db="EMBL/GenBank/DDBJ databases">
        <authorList>
            <person name="Dougan E. K."/>
            <person name="Rhodes N."/>
            <person name="Thang M."/>
            <person name="Chan C."/>
        </authorList>
    </citation>
    <scope>NUCLEOTIDE SEQUENCE</scope>
</reference>
<organism evidence="4 5">
    <name type="scientific">Symbiodinium natans</name>
    <dbReference type="NCBI Taxonomy" id="878477"/>
    <lineage>
        <taxon>Eukaryota</taxon>
        <taxon>Sar</taxon>
        <taxon>Alveolata</taxon>
        <taxon>Dinophyceae</taxon>
        <taxon>Suessiales</taxon>
        <taxon>Symbiodiniaceae</taxon>
        <taxon>Symbiodinium</taxon>
    </lineage>
</organism>
<dbReference type="SUPFAM" id="SSF48403">
    <property type="entry name" value="Ankyrin repeat"/>
    <property type="match status" value="1"/>
</dbReference>
<evidence type="ECO:0000313" key="4">
    <source>
        <dbReference type="EMBL" id="CAE7389761.1"/>
    </source>
</evidence>